<dbReference type="AlphaFoldDB" id="A0AA88GMX5"/>
<organism evidence="3 4">
    <name type="scientific">Naegleria lovaniensis</name>
    <name type="common">Amoeba</name>
    <dbReference type="NCBI Taxonomy" id="51637"/>
    <lineage>
        <taxon>Eukaryota</taxon>
        <taxon>Discoba</taxon>
        <taxon>Heterolobosea</taxon>
        <taxon>Tetramitia</taxon>
        <taxon>Eutetramitia</taxon>
        <taxon>Vahlkampfiidae</taxon>
        <taxon>Naegleria</taxon>
    </lineage>
</organism>
<feature type="region of interest" description="Disordered" evidence="2">
    <location>
        <begin position="85"/>
        <end position="105"/>
    </location>
</feature>
<dbReference type="Gene3D" id="2.60.40.640">
    <property type="match status" value="1"/>
</dbReference>
<dbReference type="InterPro" id="IPR014752">
    <property type="entry name" value="Arrestin-like_C"/>
</dbReference>
<evidence type="ECO:0000313" key="4">
    <source>
        <dbReference type="Proteomes" id="UP000816034"/>
    </source>
</evidence>
<dbReference type="SUPFAM" id="SSF82185">
    <property type="entry name" value="Histone H3 K4-specific methyltransferase SET7/9 N-terminal domain"/>
    <property type="match status" value="2"/>
</dbReference>
<dbReference type="Gene3D" id="2.20.110.10">
    <property type="entry name" value="Histone H3 K4-specific methyltransferase SET7/9 N-terminal domain"/>
    <property type="match status" value="3"/>
</dbReference>
<comment type="caution">
    <text evidence="3">The sequence shown here is derived from an EMBL/GenBank/DDBJ whole genome shotgun (WGS) entry which is preliminary data.</text>
</comment>
<proteinExistence type="predicted"/>
<dbReference type="GeneID" id="68095912"/>
<dbReference type="Pfam" id="PF02493">
    <property type="entry name" value="MORN"/>
    <property type="match status" value="9"/>
</dbReference>
<name>A0AA88GMX5_NAELO</name>
<dbReference type="SMART" id="SM00698">
    <property type="entry name" value="MORN"/>
    <property type="match status" value="8"/>
</dbReference>
<dbReference type="EMBL" id="PYSW02000018">
    <property type="protein sequence ID" value="KAG2385642.1"/>
    <property type="molecule type" value="Genomic_DNA"/>
</dbReference>
<dbReference type="PANTHER" id="PTHR43215:SF14">
    <property type="entry name" value="RADIAL SPOKE HEAD 1 HOMOLOG"/>
    <property type="match status" value="1"/>
</dbReference>
<evidence type="ECO:0000256" key="2">
    <source>
        <dbReference type="SAM" id="MobiDB-lite"/>
    </source>
</evidence>
<evidence type="ECO:0000256" key="1">
    <source>
        <dbReference type="ARBA" id="ARBA00022737"/>
    </source>
</evidence>
<sequence>MTSTPSHHEDKSTLNNTTRPIVVSEARSRVIILEEPQDEQHLLNKSDSVCSTTSSELYAVPYDDLSFETDTTNTHVSNQPKMIMFNLGSSSSSSKTPTSKKRDDSDCSLELTIHYQKINKEFSPGEVIQGYLRLNTPIHIDLEKAEVQLIGKERVFLTHEENIFMKKETNFLYLSMEPGNHTLEFSFAVDHALPLSFTNPHCSVDYYICARAECCTPSELKRLLTSTSVLTVKRGSHEIAQTPERDISKNLHTFQVIESESVSIEMHTEVDPSHTLSIILRGLSTFENINFKLREEITHKNSSVMQHQLIDVEPEVIEQKDDCIQIELGIPEHFSESTPNWMIENRLFHFRHFLQVIPTNASERHIPIFIHSFSQSLSTKSPKFNDEECSTPLLMMKTILSTPMHFSSPSENKRKPKLGHDIGSLFSQYNPSSPTHKAYINHKVTVHGRKLFSPAKHCGKSEKSFLNESSIEDINIQIEKTRKHVERLNEQLSLSCPPFKAEKDEFVAKYFSKLMGPASELRDFNDEFCFTPPKDSKTAGQSQRSPIERLTLAEALSVGCAEISFAQLGKYVGSFIYNPSSTNQLQALPHGQGTFFYSNGNTYSGQFVKGKKHGEGYLEFKDGSSYKGDFLDDLRCGYGVYQCKGYHYSGSWEFDKKKGHGVIVYSNGESYEGSFENNLPHGSGKYLFKDKSLYEGEFENGYPHGNGTLFYSDRISMYNGQWKCGRKSGKAHLILPNGSYEGDMEDDCKHGTGRYLYKNGDVYEGGFAHDKKHGQGVYFFAQGGYLKGTWHFSAKHGPALLCAQDGTLYEEVWDNDILVSKALAHK</sequence>
<gene>
    <name evidence="3" type="ORF">C9374_003457</name>
</gene>
<dbReference type="SUPFAM" id="SSF81296">
    <property type="entry name" value="E set domains"/>
    <property type="match status" value="1"/>
</dbReference>
<dbReference type="RefSeq" id="XP_044549635.1">
    <property type="nucleotide sequence ID" value="XM_044692987.1"/>
</dbReference>
<keyword evidence="4" id="KW-1185">Reference proteome</keyword>
<accession>A0AA88GMX5</accession>
<evidence type="ECO:0000313" key="3">
    <source>
        <dbReference type="EMBL" id="KAG2385642.1"/>
    </source>
</evidence>
<dbReference type="Proteomes" id="UP000816034">
    <property type="component" value="Unassembled WGS sequence"/>
</dbReference>
<dbReference type="InterPro" id="IPR014756">
    <property type="entry name" value="Ig_E-set"/>
</dbReference>
<keyword evidence="1" id="KW-0677">Repeat</keyword>
<dbReference type="InterPro" id="IPR003409">
    <property type="entry name" value="MORN"/>
</dbReference>
<protein>
    <submittedName>
        <fullName evidence="3">Uncharacterized protein</fullName>
    </submittedName>
</protein>
<dbReference type="PANTHER" id="PTHR43215">
    <property type="entry name" value="RADIAL SPOKE HEAD 1 HOMOLOG"/>
    <property type="match status" value="1"/>
</dbReference>
<reference evidence="3 4" key="1">
    <citation type="journal article" date="2018" name="BMC Genomics">
        <title>The genome of Naegleria lovaniensis, the basis for a comparative approach to unravel pathogenicity factors of the human pathogenic amoeba N. fowleri.</title>
        <authorList>
            <person name="Liechti N."/>
            <person name="Schurch N."/>
            <person name="Bruggmann R."/>
            <person name="Wittwer M."/>
        </authorList>
    </citation>
    <scope>NUCLEOTIDE SEQUENCE [LARGE SCALE GENOMIC DNA]</scope>
    <source>
        <strain evidence="3 4">ATCC 30569</strain>
    </source>
</reference>